<evidence type="ECO:0000256" key="3">
    <source>
        <dbReference type="ARBA" id="ARBA00011245"/>
    </source>
</evidence>
<dbReference type="EMBL" id="GECZ01017225">
    <property type="protein sequence ID" value="JAS52544.1"/>
    <property type="molecule type" value="Transcribed_RNA"/>
</dbReference>
<dbReference type="EC" id="3.5.1.122" evidence="4 8"/>
<keyword evidence="6 8" id="KW-0378">Hydrolase</keyword>
<evidence type="ECO:0000313" key="11">
    <source>
        <dbReference type="EMBL" id="JAS63657.1"/>
    </source>
</evidence>
<accession>A0A1B6GML7</accession>
<dbReference type="GO" id="GO:0008418">
    <property type="term" value="F:protein-N-terminal asparagine amidohydrolase activity"/>
    <property type="evidence" value="ECO:0007669"/>
    <property type="project" value="UniProtKB-UniRule"/>
</dbReference>
<dbReference type="GO" id="GO:0005829">
    <property type="term" value="C:cytosol"/>
    <property type="evidence" value="ECO:0007669"/>
    <property type="project" value="TreeGrafter"/>
</dbReference>
<dbReference type="InterPro" id="IPR039733">
    <property type="entry name" value="NTAQ1"/>
</dbReference>
<sequence length="228" mass="27288">MEQSSVINTVLDDMVSDLPKKEDCVYTPHYCEENIWMLAKKIQERNPEKLKFCYPVFISNENNHIPLWRQRVGKDEDGLVVWDYHVIMVYYNEEASWVYDFDTQLKFPTPFSEYSKETFKSDEIVNPSFHRFFRVIPAESYLKFFSSDRSHMKRNGLWIKPPPEYPPLRNSEESHNLEQYISMKSESSEVTKFGYVFTLNSFIEKFSIKHAWFDYTTPQEPTYLGFLE</sequence>
<protein>
    <recommendedName>
        <fullName evidence="5 8">Protein N-terminal glutamine amidohydrolase</fullName>
        <ecNumber evidence="4 8">3.5.1.122</ecNumber>
    </recommendedName>
    <alternativeName>
        <fullName evidence="8">Protein NH2-terminal glutamine deamidase</fullName>
    </alternativeName>
</protein>
<dbReference type="AlphaFoldDB" id="A0A1B6GML7"/>
<evidence type="ECO:0000259" key="9">
    <source>
        <dbReference type="Pfam" id="PF09764"/>
    </source>
</evidence>
<reference evidence="11" key="1">
    <citation type="submission" date="2015-11" db="EMBL/GenBank/DDBJ databases">
        <title>De novo transcriptome assembly of four potential Pierce s Disease insect vectors from Arizona vineyards.</title>
        <authorList>
            <person name="Tassone E.E."/>
        </authorList>
    </citation>
    <scope>NUCLEOTIDE SEQUENCE</scope>
</reference>
<evidence type="ECO:0000313" key="10">
    <source>
        <dbReference type="EMBL" id="JAS52544.1"/>
    </source>
</evidence>
<evidence type="ECO:0000256" key="8">
    <source>
        <dbReference type="RuleBase" id="RU367082"/>
    </source>
</evidence>
<comment type="catalytic activity">
    <reaction evidence="7 8">
        <text>N-terminal L-glutaminyl-[protein] + H2O = N-terminal L-glutamyl-[protein] + NH4(+)</text>
        <dbReference type="Rhea" id="RHEA:50680"/>
        <dbReference type="Rhea" id="RHEA-COMP:12668"/>
        <dbReference type="Rhea" id="RHEA-COMP:12777"/>
        <dbReference type="ChEBI" id="CHEBI:15377"/>
        <dbReference type="ChEBI" id="CHEBI:28938"/>
        <dbReference type="ChEBI" id="CHEBI:64721"/>
        <dbReference type="ChEBI" id="CHEBI:64722"/>
        <dbReference type="EC" id="3.5.1.122"/>
    </reaction>
</comment>
<organism evidence="11">
    <name type="scientific">Cuerna arida</name>
    <dbReference type="NCBI Taxonomy" id="1464854"/>
    <lineage>
        <taxon>Eukaryota</taxon>
        <taxon>Metazoa</taxon>
        <taxon>Ecdysozoa</taxon>
        <taxon>Arthropoda</taxon>
        <taxon>Hexapoda</taxon>
        <taxon>Insecta</taxon>
        <taxon>Pterygota</taxon>
        <taxon>Neoptera</taxon>
        <taxon>Paraneoptera</taxon>
        <taxon>Hemiptera</taxon>
        <taxon>Auchenorrhyncha</taxon>
        <taxon>Membracoidea</taxon>
        <taxon>Cicadellidae</taxon>
        <taxon>Cicadellinae</taxon>
        <taxon>Proconiini</taxon>
        <taxon>Cuerna</taxon>
    </lineage>
</organism>
<evidence type="ECO:0000256" key="2">
    <source>
        <dbReference type="ARBA" id="ARBA00008985"/>
    </source>
</evidence>
<gene>
    <name evidence="11" type="ORF">g.46752</name>
    <name evidence="10" type="ORF">g.46754</name>
</gene>
<comment type="subunit">
    <text evidence="3 8">Monomer.</text>
</comment>
<evidence type="ECO:0000256" key="4">
    <source>
        <dbReference type="ARBA" id="ARBA00012718"/>
    </source>
</evidence>
<dbReference type="EMBL" id="GECZ01006112">
    <property type="protein sequence ID" value="JAS63657.1"/>
    <property type="molecule type" value="Transcribed_RNA"/>
</dbReference>
<evidence type="ECO:0000256" key="5">
    <source>
        <dbReference type="ARBA" id="ARBA00021247"/>
    </source>
</evidence>
<dbReference type="InterPro" id="IPR023128">
    <property type="entry name" value="Prot_N_Gln_amidohydro_ab_roll"/>
</dbReference>
<dbReference type="GO" id="GO:0070773">
    <property type="term" value="F:protein-N-terminal glutamine amidohydrolase activity"/>
    <property type="evidence" value="ECO:0007669"/>
    <property type="project" value="UniProtKB-UniRule"/>
</dbReference>
<dbReference type="PANTHER" id="PTHR13035:SF0">
    <property type="entry name" value="PROTEIN N-TERMINAL GLUTAMINE AMIDOHYDROLASE"/>
    <property type="match status" value="1"/>
</dbReference>
<dbReference type="InterPro" id="IPR037132">
    <property type="entry name" value="N_Gln_amidohydro_ab_roll_sf"/>
</dbReference>
<feature type="domain" description="Protein N-terminal glutamine amidohydrolase alpha beta roll" evidence="9">
    <location>
        <begin position="26"/>
        <end position="206"/>
    </location>
</feature>
<comment type="similarity">
    <text evidence="2 8">Belongs to the NTAQ1 family.</text>
</comment>
<evidence type="ECO:0000256" key="7">
    <source>
        <dbReference type="ARBA" id="ARBA00048768"/>
    </source>
</evidence>
<evidence type="ECO:0000256" key="6">
    <source>
        <dbReference type="ARBA" id="ARBA00022801"/>
    </source>
</evidence>
<name>A0A1B6GML7_9HEMI</name>
<dbReference type="GO" id="GO:0005634">
    <property type="term" value="C:nucleus"/>
    <property type="evidence" value="ECO:0007669"/>
    <property type="project" value="TreeGrafter"/>
</dbReference>
<comment type="function">
    <text evidence="1 8">Mediates the side-chain deamidation of N-terminal glutamine residues to glutamate, an important step in N-end rule pathway of protein degradation. Conversion of the resulting N-terminal glutamine to glutamate renders the protein susceptible to arginylation, polyubiquitination and degradation as specified by the N-end rule. Does not act on substrates with internal or C-terminal glutamine and does not act on non-glutamine residues in any position.</text>
</comment>
<dbReference type="Gene3D" id="3.10.620.10">
    <property type="entry name" value="Protein N-terminal glutamine amidohydrolase, alpha beta roll"/>
    <property type="match status" value="1"/>
</dbReference>
<evidence type="ECO:0000256" key="1">
    <source>
        <dbReference type="ARBA" id="ARBA00003923"/>
    </source>
</evidence>
<dbReference type="Pfam" id="PF09764">
    <property type="entry name" value="Nt_Gln_amidase"/>
    <property type="match status" value="1"/>
</dbReference>
<proteinExistence type="inferred from homology"/>
<dbReference type="PANTHER" id="PTHR13035">
    <property type="entry name" value="PROTEIN N-TERMINAL GLUTAMINE AMIDOHYDROLASE"/>
    <property type="match status" value="1"/>
</dbReference>